<feature type="transmembrane region" description="Helical" evidence="1">
    <location>
        <begin position="202"/>
        <end position="221"/>
    </location>
</feature>
<proteinExistence type="predicted"/>
<feature type="transmembrane region" description="Helical" evidence="1">
    <location>
        <begin position="621"/>
        <end position="638"/>
    </location>
</feature>
<sequence>MNHSIGIAGRVAVAGGSGMVVGAGYLAPILAAPSLQGIVTAVLLGLCAALGVFLLRSAARLGVPVAIPAIIAALLVAMSVPLAKDGYPDVSITATGQKNPNSKSSEVWVNLLSGPVQGLRDFEGEDWEKRGDVFVSYQKQPSVLYYHGAWGSGAALRFVRHPYSGIAEVSINGKTQRLDLFSEAEGSVDVPLPEASVSWKGYVQRAVIVVGLGVFFTAVGMTLAGASAAAAGVFALALLAGCASLWMVNDRSYVGLMEVVAFAASSEPARVEMDAGHGFTPALVVPVKGGAVVATEFAVSNSADWRLGIEGASLRVFRDLDADAGGESSSGSDNGCGIVSTGHCVYEVQGAGPLRVWLQAGAEQKALRLPAAAAGSERLFLLVERAQGRIAVSASRAYLQLSPWEHFSSWITALRLVGQDGAAASKLVRVLSDGVGGYRFAEPAGADGAYRVPALVRPDTGSFVAMKVFAGLIGASIVLLIAAAGKISLALVRSYREGRRLQVLAALLGCLGWLGLGVTVGWPAIIGWDGFSPYIQAQTGSITLWYGLGYPMIVGGFLLLGSGPLVSAWSALATAVLLLGAAGLLLRRGSNAASWVAPVLLCLVLPFTAVLVGMMTHLRDAMNGLILAMFAFCGFYVALTWKNCSGLQRIWMLVGLLLGGASLALLRIDNIPTLLVLAGGLALVVRGFSVRSLALVVIAAVCWIGVGALVERFAVPDREGAALEKRLYSSTAVINPLTGMLVHGKGRIPEALYTEIHDTLNKVMDADVAVQRWSPYHIVYWHDTNTKRGMPSVETNERLRNLYISALKADPVLFVKLRLATFCAMLGHEWFEPEFYQKANGSGHPSFRDHLLNAKPNWQHLSELLGYAQAAHPFAQQVRALLEWQGKIASTALQLIVCIVVALYFRRNPLSAVVALGEIVRAGVFFLFSPASVFLYLYDMHLLGFLLPMLALSEQAQRAGDRAKEGGR</sequence>
<name>A0ABV4ID64_9BURK</name>
<dbReference type="Proteomes" id="UP001567350">
    <property type="component" value="Unassembled WGS sequence"/>
</dbReference>
<feature type="transmembrane region" description="Helical" evidence="1">
    <location>
        <begin position="228"/>
        <end position="248"/>
    </location>
</feature>
<keyword evidence="1" id="KW-1133">Transmembrane helix</keyword>
<feature type="transmembrane region" description="Helical" evidence="1">
    <location>
        <begin position="593"/>
        <end position="615"/>
    </location>
</feature>
<feature type="transmembrane region" description="Helical" evidence="1">
    <location>
        <begin position="688"/>
        <end position="710"/>
    </location>
</feature>
<feature type="transmembrane region" description="Helical" evidence="1">
    <location>
        <begin position="504"/>
        <end position="525"/>
    </location>
</feature>
<evidence type="ECO:0000256" key="1">
    <source>
        <dbReference type="SAM" id="Phobius"/>
    </source>
</evidence>
<feature type="transmembrane region" description="Helical" evidence="1">
    <location>
        <begin position="566"/>
        <end position="586"/>
    </location>
</feature>
<protein>
    <submittedName>
        <fullName evidence="2">Uncharacterized protein</fullName>
    </submittedName>
</protein>
<keyword evidence="1" id="KW-0812">Transmembrane</keyword>
<feature type="transmembrane region" description="Helical" evidence="1">
    <location>
        <begin position="62"/>
        <end position="83"/>
    </location>
</feature>
<dbReference type="EMBL" id="JBGJLR010000010">
    <property type="protein sequence ID" value="MEZ2739776.1"/>
    <property type="molecule type" value="Genomic_DNA"/>
</dbReference>
<keyword evidence="3" id="KW-1185">Reference proteome</keyword>
<feature type="transmembrane region" description="Helical" evidence="1">
    <location>
        <begin position="37"/>
        <end position="55"/>
    </location>
</feature>
<reference evidence="2 3" key="1">
    <citation type="submission" date="2024-08" db="EMBL/GenBank/DDBJ databases">
        <authorList>
            <person name="Feng Z."/>
            <person name="Ronholm J."/>
        </authorList>
    </citation>
    <scope>NUCLEOTIDE SEQUENCE [LARGE SCALE GENOMIC DNA]</scope>
    <source>
        <strain evidence="2 3">4-AB0-8</strain>
    </source>
</reference>
<evidence type="ECO:0000313" key="3">
    <source>
        <dbReference type="Proteomes" id="UP001567350"/>
    </source>
</evidence>
<accession>A0ABV4ID64</accession>
<comment type="caution">
    <text evidence="2">The sequence shown here is derived from an EMBL/GenBank/DDBJ whole genome shotgun (WGS) entry which is preliminary data.</text>
</comment>
<feature type="transmembrane region" description="Helical" evidence="1">
    <location>
        <begin position="468"/>
        <end position="492"/>
    </location>
</feature>
<evidence type="ECO:0000313" key="2">
    <source>
        <dbReference type="EMBL" id="MEZ2739776.1"/>
    </source>
</evidence>
<organism evidence="2 3">
    <name type="scientific">Comamonas jiangduensis</name>
    <dbReference type="NCBI Taxonomy" id="1194168"/>
    <lineage>
        <taxon>Bacteria</taxon>
        <taxon>Pseudomonadati</taxon>
        <taxon>Pseudomonadota</taxon>
        <taxon>Betaproteobacteria</taxon>
        <taxon>Burkholderiales</taxon>
        <taxon>Comamonadaceae</taxon>
        <taxon>Comamonas</taxon>
    </lineage>
</organism>
<feature type="transmembrane region" description="Helical" evidence="1">
    <location>
        <begin position="12"/>
        <end position="31"/>
    </location>
</feature>
<dbReference type="RefSeq" id="WP_370892397.1">
    <property type="nucleotide sequence ID" value="NZ_JBGJLR010000010.1"/>
</dbReference>
<gene>
    <name evidence="2" type="ORF">ACBP88_10020</name>
</gene>
<feature type="transmembrane region" description="Helical" evidence="1">
    <location>
        <begin position="650"/>
        <end position="668"/>
    </location>
</feature>
<keyword evidence="1" id="KW-0472">Membrane</keyword>
<feature type="transmembrane region" description="Helical" evidence="1">
    <location>
        <begin position="888"/>
        <end position="905"/>
    </location>
</feature>